<comment type="subcellular location">
    <subcellularLocation>
        <location evidence="12">Cytoplasm</location>
    </subcellularLocation>
</comment>
<keyword evidence="8 12" id="KW-0457">Lysine biosynthesis</keyword>
<dbReference type="UniPathway" id="UPA00034">
    <property type="reaction ID" value="UER00017"/>
</dbReference>
<accession>A0A0R1Y2Y0</accession>
<dbReference type="PROSITE" id="PS00666">
    <property type="entry name" value="DHDPS_2"/>
    <property type="match status" value="1"/>
</dbReference>
<dbReference type="HAMAP" id="MF_00418">
    <property type="entry name" value="DapA"/>
    <property type="match status" value="1"/>
</dbReference>
<dbReference type="SMART" id="SM01130">
    <property type="entry name" value="DHDPS"/>
    <property type="match status" value="1"/>
</dbReference>
<comment type="caution">
    <text evidence="16">The sequence shown here is derived from an EMBL/GenBank/DDBJ whole genome shotgun (WGS) entry which is preliminary data.</text>
</comment>
<evidence type="ECO:0000256" key="10">
    <source>
        <dbReference type="ARBA" id="ARBA00023270"/>
    </source>
</evidence>
<evidence type="ECO:0000256" key="14">
    <source>
        <dbReference type="PIRSR" id="PIRSR001365-1"/>
    </source>
</evidence>
<comment type="caution">
    <text evidence="12">Was originally thought to be a dihydrodipicolinate synthase (DHDPS), catalyzing the condensation of (S)-aspartate-beta-semialdehyde [(S)-ASA] and pyruvate to dihydrodipicolinate (DHDP). However, it was shown in E.coli that the product of the enzymatic reaction is not dihydrodipicolinate but in fact (4S)-4-hydroxy-2,3,4,5-tetrahydro-(2S)-dipicolinic acid (HTPA), and that the consecutive dehydration reaction leading to DHDP is not spontaneous but catalyzed by DapB.</text>
</comment>
<name>A0A0R1Y2Y0_9LACO</name>
<evidence type="ECO:0000256" key="13">
    <source>
        <dbReference type="PIRNR" id="PIRNR001365"/>
    </source>
</evidence>
<keyword evidence="5 12" id="KW-0963">Cytoplasm</keyword>
<evidence type="ECO:0000256" key="3">
    <source>
        <dbReference type="ARBA" id="ARBA00007592"/>
    </source>
</evidence>
<feature type="active site" description="Proton donor/acceptor" evidence="12 14">
    <location>
        <position position="143"/>
    </location>
</feature>
<dbReference type="EMBL" id="AZGA01000002">
    <property type="protein sequence ID" value="KRM36594.1"/>
    <property type="molecule type" value="Genomic_DNA"/>
</dbReference>
<comment type="pathway">
    <text evidence="2 12">Amino-acid biosynthesis; L-lysine biosynthesis via DAP pathway; (S)-tetrahydrodipicolinate from L-aspartate: step 3/4.</text>
</comment>
<dbReference type="NCBIfam" id="TIGR00674">
    <property type="entry name" value="dapA"/>
    <property type="match status" value="1"/>
</dbReference>
<organism evidence="16 17">
    <name type="scientific">Agrilactobacillus composti DSM 18527 = JCM 14202</name>
    <dbReference type="NCBI Taxonomy" id="1423734"/>
    <lineage>
        <taxon>Bacteria</taxon>
        <taxon>Bacillati</taxon>
        <taxon>Bacillota</taxon>
        <taxon>Bacilli</taxon>
        <taxon>Lactobacillales</taxon>
        <taxon>Lactobacillaceae</taxon>
        <taxon>Agrilactobacillus</taxon>
    </lineage>
</organism>
<dbReference type="PRINTS" id="PR00146">
    <property type="entry name" value="DHPICSNTHASE"/>
</dbReference>
<feature type="active site" description="Schiff-base intermediate with substrate" evidence="12 14">
    <location>
        <position position="171"/>
    </location>
</feature>
<evidence type="ECO:0000256" key="12">
    <source>
        <dbReference type="HAMAP-Rule" id="MF_00418"/>
    </source>
</evidence>
<dbReference type="GO" id="GO:0019877">
    <property type="term" value="P:diaminopimelate biosynthetic process"/>
    <property type="evidence" value="ECO:0007669"/>
    <property type="project" value="UniProtKB-UniRule"/>
</dbReference>
<comment type="function">
    <text evidence="1 12">Catalyzes the condensation of (S)-aspartate-beta-semialdehyde [(S)-ASA] and pyruvate to 4-hydroxy-tetrahydrodipicolinate (HTPA).</text>
</comment>
<dbReference type="STRING" id="1423734.FC83_GL002468"/>
<evidence type="ECO:0000256" key="2">
    <source>
        <dbReference type="ARBA" id="ARBA00005120"/>
    </source>
</evidence>
<evidence type="ECO:0000256" key="15">
    <source>
        <dbReference type="PIRSR" id="PIRSR001365-2"/>
    </source>
</evidence>
<evidence type="ECO:0000256" key="1">
    <source>
        <dbReference type="ARBA" id="ARBA00003294"/>
    </source>
</evidence>
<dbReference type="InterPro" id="IPR002220">
    <property type="entry name" value="DapA-like"/>
</dbReference>
<keyword evidence="10 12" id="KW-0704">Schiff base</keyword>
<dbReference type="Gene3D" id="3.20.20.70">
    <property type="entry name" value="Aldolase class I"/>
    <property type="match status" value="1"/>
</dbReference>
<dbReference type="CDD" id="cd00950">
    <property type="entry name" value="DHDPS"/>
    <property type="match status" value="1"/>
</dbReference>
<dbReference type="SUPFAM" id="SSF51569">
    <property type="entry name" value="Aldolase"/>
    <property type="match status" value="1"/>
</dbReference>
<dbReference type="Proteomes" id="UP000051236">
    <property type="component" value="Unassembled WGS sequence"/>
</dbReference>
<proteinExistence type="inferred from homology"/>
<sequence>MEELHLLLDDVSIITAMVTPFNDDNTQVDHERLALLIEHLLATGTEALLVGATTGEGPTLSKSEKLDLFKTTVAITHQRVPIIANVGSNNTQETIDFMNEVAEISGIDAALVVVPYYNKPNQAGLYAHFSTIAKLGKLPFLMYNIPSRTGVTMDVATTLRLALLPNVIGIKDCTGVTNLLALVHGTEGEDFAVYSGEDNYAFAAKAVGGNGVVSVASHIYGQEIAQMYHLIELGKVKDAAQIQMVLDPKIGALFATPSPSATKAVLADKGMPVGGVRLPLVMPSALEFETIKNTIDN</sequence>
<feature type="site" description="Part of a proton relay during catalysis" evidence="12">
    <location>
        <position position="117"/>
    </location>
</feature>
<dbReference type="InterPro" id="IPR005263">
    <property type="entry name" value="DapA"/>
</dbReference>
<keyword evidence="17" id="KW-1185">Reference proteome</keyword>
<dbReference type="EC" id="4.3.3.7" evidence="4 12"/>
<feature type="binding site" evidence="12 15">
    <location>
        <position position="54"/>
    </location>
    <ligand>
        <name>pyruvate</name>
        <dbReference type="ChEBI" id="CHEBI:15361"/>
    </ligand>
</feature>
<dbReference type="PIRSF" id="PIRSF001365">
    <property type="entry name" value="DHDPS"/>
    <property type="match status" value="1"/>
</dbReference>
<dbReference type="GO" id="GO:0009089">
    <property type="term" value="P:lysine biosynthetic process via diaminopimelate"/>
    <property type="evidence" value="ECO:0007669"/>
    <property type="project" value="UniProtKB-UniRule"/>
</dbReference>
<evidence type="ECO:0000256" key="7">
    <source>
        <dbReference type="ARBA" id="ARBA00022915"/>
    </source>
</evidence>
<evidence type="ECO:0000313" key="17">
    <source>
        <dbReference type="Proteomes" id="UP000051236"/>
    </source>
</evidence>
<dbReference type="PANTHER" id="PTHR12128">
    <property type="entry name" value="DIHYDRODIPICOLINATE SYNTHASE"/>
    <property type="match status" value="1"/>
</dbReference>
<keyword evidence="7 12" id="KW-0220">Diaminopimelate biosynthesis</keyword>
<evidence type="ECO:0000256" key="6">
    <source>
        <dbReference type="ARBA" id="ARBA00022605"/>
    </source>
</evidence>
<dbReference type="GO" id="GO:0005829">
    <property type="term" value="C:cytosol"/>
    <property type="evidence" value="ECO:0007669"/>
    <property type="project" value="TreeGrafter"/>
</dbReference>
<comment type="subunit">
    <text evidence="12">Homotetramer; dimer of dimers.</text>
</comment>
<evidence type="ECO:0000256" key="9">
    <source>
        <dbReference type="ARBA" id="ARBA00023239"/>
    </source>
</evidence>
<feature type="binding site" evidence="12 15">
    <location>
        <position position="213"/>
    </location>
    <ligand>
        <name>pyruvate</name>
        <dbReference type="ChEBI" id="CHEBI:15361"/>
    </ligand>
</feature>
<dbReference type="eggNOG" id="COG0329">
    <property type="taxonomic scope" value="Bacteria"/>
</dbReference>
<comment type="catalytic activity">
    <reaction evidence="11 12">
        <text>L-aspartate 4-semialdehyde + pyruvate = (2S,4S)-4-hydroxy-2,3,4,5-tetrahydrodipicolinate + H2O + H(+)</text>
        <dbReference type="Rhea" id="RHEA:34171"/>
        <dbReference type="ChEBI" id="CHEBI:15361"/>
        <dbReference type="ChEBI" id="CHEBI:15377"/>
        <dbReference type="ChEBI" id="CHEBI:15378"/>
        <dbReference type="ChEBI" id="CHEBI:67139"/>
        <dbReference type="ChEBI" id="CHEBI:537519"/>
        <dbReference type="EC" id="4.3.3.7"/>
    </reaction>
</comment>
<keyword evidence="6 12" id="KW-0028">Amino-acid biosynthesis</keyword>
<gene>
    <name evidence="12" type="primary">dapA</name>
    <name evidence="16" type="ORF">FC83_GL002468</name>
</gene>
<dbReference type="GO" id="GO:0008840">
    <property type="term" value="F:4-hydroxy-tetrahydrodipicolinate synthase activity"/>
    <property type="evidence" value="ECO:0007669"/>
    <property type="project" value="UniProtKB-UniRule"/>
</dbReference>
<feature type="site" description="Part of a proton relay during catalysis" evidence="12">
    <location>
        <position position="53"/>
    </location>
</feature>
<protein>
    <recommendedName>
        <fullName evidence="4 12">4-hydroxy-tetrahydrodipicolinate synthase</fullName>
        <shortName evidence="12">HTPA synthase</shortName>
        <ecNumber evidence="4 12">4.3.3.7</ecNumber>
    </recommendedName>
</protein>
<dbReference type="PATRIC" id="fig|1423734.3.peg.2502"/>
<comment type="similarity">
    <text evidence="3 12 13">Belongs to the DapA family.</text>
</comment>
<evidence type="ECO:0000256" key="4">
    <source>
        <dbReference type="ARBA" id="ARBA00012086"/>
    </source>
</evidence>
<evidence type="ECO:0000313" key="16">
    <source>
        <dbReference type="EMBL" id="KRM36594.1"/>
    </source>
</evidence>
<dbReference type="Pfam" id="PF00701">
    <property type="entry name" value="DHDPS"/>
    <property type="match status" value="1"/>
</dbReference>
<evidence type="ECO:0000256" key="11">
    <source>
        <dbReference type="ARBA" id="ARBA00047836"/>
    </source>
</evidence>
<dbReference type="InterPro" id="IPR020625">
    <property type="entry name" value="Schiff_base-form_aldolases_AS"/>
</dbReference>
<dbReference type="OrthoDB" id="9782828at2"/>
<evidence type="ECO:0000256" key="5">
    <source>
        <dbReference type="ARBA" id="ARBA00022490"/>
    </source>
</evidence>
<evidence type="ECO:0000256" key="8">
    <source>
        <dbReference type="ARBA" id="ARBA00023154"/>
    </source>
</evidence>
<dbReference type="AlphaFoldDB" id="A0A0R1Y2Y0"/>
<dbReference type="PANTHER" id="PTHR12128:SF66">
    <property type="entry name" value="4-HYDROXY-2-OXOGLUTARATE ALDOLASE, MITOCHONDRIAL"/>
    <property type="match status" value="1"/>
</dbReference>
<dbReference type="InterPro" id="IPR013785">
    <property type="entry name" value="Aldolase_TIM"/>
</dbReference>
<keyword evidence="9 12" id="KW-0456">Lyase</keyword>
<reference evidence="16 17" key="1">
    <citation type="journal article" date="2015" name="Genome Announc.">
        <title>Expanding the biotechnology potential of lactobacilli through comparative genomics of 213 strains and associated genera.</title>
        <authorList>
            <person name="Sun Z."/>
            <person name="Harris H.M."/>
            <person name="McCann A."/>
            <person name="Guo C."/>
            <person name="Argimon S."/>
            <person name="Zhang W."/>
            <person name="Yang X."/>
            <person name="Jeffery I.B."/>
            <person name="Cooney J.C."/>
            <person name="Kagawa T.F."/>
            <person name="Liu W."/>
            <person name="Song Y."/>
            <person name="Salvetti E."/>
            <person name="Wrobel A."/>
            <person name="Rasinkangas P."/>
            <person name="Parkhill J."/>
            <person name="Rea M.C."/>
            <person name="O'Sullivan O."/>
            <person name="Ritari J."/>
            <person name="Douillard F.P."/>
            <person name="Paul Ross R."/>
            <person name="Yang R."/>
            <person name="Briner A.E."/>
            <person name="Felis G.E."/>
            <person name="de Vos W.M."/>
            <person name="Barrangou R."/>
            <person name="Klaenhammer T.R."/>
            <person name="Caufield P.W."/>
            <person name="Cui Y."/>
            <person name="Zhang H."/>
            <person name="O'Toole P.W."/>
        </authorList>
    </citation>
    <scope>NUCLEOTIDE SEQUENCE [LARGE SCALE GENOMIC DNA]</scope>
    <source>
        <strain evidence="16 17">DSM 18527</strain>
    </source>
</reference>